<feature type="transmembrane region" description="Helical" evidence="1">
    <location>
        <begin position="5"/>
        <end position="22"/>
    </location>
</feature>
<dbReference type="EMBL" id="NEDP02005569">
    <property type="protein sequence ID" value="OWF38326.1"/>
    <property type="molecule type" value="Genomic_DNA"/>
</dbReference>
<accession>A0A210PPF3</accession>
<gene>
    <name evidence="2" type="ORF">KP79_PYT17251</name>
</gene>
<sequence length="159" mass="17633">MLVKVWFGLSVTLLMGLIWVAGQGPTDPLEVQIQATQVRNYQLVIEQQRRLSGWRQYYVNRLPYQFLIPIYFLVLLLFRTSTTTNTEEVCPSLPTATTLGVFCCGSFTSQATCQAVPQNTQCTWDTGTCKYECTTFSDAATCTGVGCTWTPLGTTGICS</sequence>
<feature type="transmembrane region" description="Helical" evidence="1">
    <location>
        <begin position="62"/>
        <end position="78"/>
    </location>
</feature>
<reference evidence="2 3" key="1">
    <citation type="journal article" date="2017" name="Nat. Ecol. Evol.">
        <title>Scallop genome provides insights into evolution of bilaterian karyotype and development.</title>
        <authorList>
            <person name="Wang S."/>
            <person name="Zhang J."/>
            <person name="Jiao W."/>
            <person name="Li J."/>
            <person name="Xun X."/>
            <person name="Sun Y."/>
            <person name="Guo X."/>
            <person name="Huan P."/>
            <person name="Dong B."/>
            <person name="Zhang L."/>
            <person name="Hu X."/>
            <person name="Sun X."/>
            <person name="Wang J."/>
            <person name="Zhao C."/>
            <person name="Wang Y."/>
            <person name="Wang D."/>
            <person name="Huang X."/>
            <person name="Wang R."/>
            <person name="Lv J."/>
            <person name="Li Y."/>
            <person name="Zhang Z."/>
            <person name="Liu B."/>
            <person name="Lu W."/>
            <person name="Hui Y."/>
            <person name="Liang J."/>
            <person name="Zhou Z."/>
            <person name="Hou R."/>
            <person name="Li X."/>
            <person name="Liu Y."/>
            <person name="Li H."/>
            <person name="Ning X."/>
            <person name="Lin Y."/>
            <person name="Zhao L."/>
            <person name="Xing Q."/>
            <person name="Dou J."/>
            <person name="Li Y."/>
            <person name="Mao J."/>
            <person name="Guo H."/>
            <person name="Dou H."/>
            <person name="Li T."/>
            <person name="Mu C."/>
            <person name="Jiang W."/>
            <person name="Fu Q."/>
            <person name="Fu X."/>
            <person name="Miao Y."/>
            <person name="Liu J."/>
            <person name="Yu Q."/>
            <person name="Li R."/>
            <person name="Liao H."/>
            <person name="Li X."/>
            <person name="Kong Y."/>
            <person name="Jiang Z."/>
            <person name="Chourrout D."/>
            <person name="Li R."/>
            <person name="Bao Z."/>
        </authorList>
    </citation>
    <scope>NUCLEOTIDE SEQUENCE [LARGE SCALE GENOMIC DNA]</scope>
    <source>
        <strain evidence="2 3">PY_sf001</strain>
    </source>
</reference>
<keyword evidence="3" id="KW-1185">Reference proteome</keyword>
<evidence type="ECO:0000313" key="2">
    <source>
        <dbReference type="EMBL" id="OWF38326.1"/>
    </source>
</evidence>
<dbReference type="AlphaFoldDB" id="A0A210PPF3"/>
<comment type="caution">
    <text evidence="2">The sequence shown here is derived from an EMBL/GenBank/DDBJ whole genome shotgun (WGS) entry which is preliminary data.</text>
</comment>
<keyword evidence="1" id="KW-0472">Membrane</keyword>
<dbReference type="Proteomes" id="UP000242188">
    <property type="component" value="Unassembled WGS sequence"/>
</dbReference>
<dbReference type="OrthoDB" id="10376645at2759"/>
<organism evidence="2 3">
    <name type="scientific">Mizuhopecten yessoensis</name>
    <name type="common">Japanese scallop</name>
    <name type="synonym">Patinopecten yessoensis</name>
    <dbReference type="NCBI Taxonomy" id="6573"/>
    <lineage>
        <taxon>Eukaryota</taxon>
        <taxon>Metazoa</taxon>
        <taxon>Spiralia</taxon>
        <taxon>Lophotrochozoa</taxon>
        <taxon>Mollusca</taxon>
        <taxon>Bivalvia</taxon>
        <taxon>Autobranchia</taxon>
        <taxon>Pteriomorphia</taxon>
        <taxon>Pectinida</taxon>
        <taxon>Pectinoidea</taxon>
        <taxon>Pectinidae</taxon>
        <taxon>Mizuhopecten</taxon>
    </lineage>
</organism>
<evidence type="ECO:0000313" key="3">
    <source>
        <dbReference type="Proteomes" id="UP000242188"/>
    </source>
</evidence>
<protein>
    <submittedName>
        <fullName evidence="2">Uncharacterized protein</fullName>
    </submittedName>
</protein>
<keyword evidence="1" id="KW-0812">Transmembrane</keyword>
<name>A0A210PPF3_MIZYE</name>
<proteinExistence type="predicted"/>
<keyword evidence="1" id="KW-1133">Transmembrane helix</keyword>
<evidence type="ECO:0000256" key="1">
    <source>
        <dbReference type="SAM" id="Phobius"/>
    </source>
</evidence>